<proteinExistence type="predicted"/>
<evidence type="ECO:0000313" key="5">
    <source>
        <dbReference type="Proteomes" id="UP000257039"/>
    </source>
</evidence>
<evidence type="ECO:0000313" key="4">
    <source>
        <dbReference type="EMBL" id="RDH41738.1"/>
    </source>
</evidence>
<evidence type="ECO:0000313" key="3">
    <source>
        <dbReference type="EMBL" id="RDH41681.1"/>
    </source>
</evidence>
<comment type="caution">
    <text evidence="1">The sequence shown here is derived from an EMBL/GenBank/DDBJ whole genome shotgun (WGS) entry which is preliminary data.</text>
</comment>
<organism evidence="1 5">
    <name type="scientific">Zooshikella ganghwensis</name>
    <dbReference type="NCBI Taxonomy" id="202772"/>
    <lineage>
        <taxon>Bacteria</taxon>
        <taxon>Pseudomonadati</taxon>
        <taxon>Pseudomonadota</taxon>
        <taxon>Gammaproteobacteria</taxon>
        <taxon>Oceanospirillales</taxon>
        <taxon>Zooshikellaceae</taxon>
        <taxon>Zooshikella</taxon>
    </lineage>
</organism>
<dbReference type="EMBL" id="NDXW01000004">
    <property type="protein sequence ID" value="RDH41681.1"/>
    <property type="molecule type" value="Genomic_DNA"/>
</dbReference>
<gene>
    <name evidence="3" type="ORF">B9G39_26850</name>
    <name evidence="4" type="ORF">B9G39_27145</name>
    <name evidence="2" type="ORF">B9G39_27305</name>
    <name evidence="1" type="ORF">B9G39_27675</name>
</gene>
<name>A0A4P9VF03_9GAMM</name>
<dbReference type="EMBL" id="NDXW01000005">
    <property type="protein sequence ID" value="RDH41659.1"/>
    <property type="molecule type" value="Genomic_DNA"/>
</dbReference>
<protein>
    <submittedName>
        <fullName evidence="1">Uncharacterized protein</fullName>
    </submittedName>
</protein>
<dbReference type="EMBL" id="NDXW01000004">
    <property type="protein sequence ID" value="RDH41738.1"/>
    <property type="molecule type" value="Genomic_DNA"/>
</dbReference>
<sequence length="257" mass="28841">MSIENQLAETVLACNRLTTAVNNKITDIDQQMAQCITKINDQLNQTLYLLPRIVITHNQQLEINEEDPNKHPYNFRVHEDVTASFYMRIQADPKNRTADQIALLQEMGEDIGVNMNTNNHFRMPFNVIKLSWSQRQPQGNWLAFPNTADSASSAIPLNTFVTIGAFVKVLRGQVSGVWSEGSRLGKWTFCRTQMAPAGFGRYAHIHPYRTSDSGEVLVALPAAITGYIDNPGQWYPNIELQETRNVTSTTNAATTDA</sequence>
<dbReference type="EMBL" id="NDXW01000006">
    <property type="protein sequence ID" value="RDH41645.1"/>
    <property type="molecule type" value="Genomic_DNA"/>
</dbReference>
<keyword evidence="5" id="KW-1185">Reference proteome</keyword>
<accession>A0A4P9VF03</accession>
<reference evidence="1 5" key="1">
    <citation type="submission" date="2017-04" db="EMBL/GenBank/DDBJ databases">
        <title>Draft genome sequence of Zooshikella ganghwensis VG4 isolated from Red Sea sediments.</title>
        <authorList>
            <person name="Rehman Z."/>
            <person name="Alam I."/>
            <person name="Kamau A."/>
            <person name="Bajic V."/>
            <person name="Leiknes T."/>
        </authorList>
    </citation>
    <scope>NUCLEOTIDE SEQUENCE [LARGE SCALE GENOMIC DNA]</scope>
    <source>
        <strain evidence="1 5">VG4</strain>
    </source>
</reference>
<evidence type="ECO:0000313" key="1">
    <source>
        <dbReference type="EMBL" id="RDH41645.1"/>
    </source>
</evidence>
<evidence type="ECO:0000313" key="2">
    <source>
        <dbReference type="EMBL" id="RDH41659.1"/>
    </source>
</evidence>
<dbReference type="Proteomes" id="UP000257039">
    <property type="component" value="Unassembled WGS sequence"/>
</dbReference>
<dbReference type="AlphaFoldDB" id="A0A4P9VF03"/>